<dbReference type="PROSITE" id="PS51257">
    <property type="entry name" value="PROKAR_LIPOPROTEIN"/>
    <property type="match status" value="1"/>
</dbReference>
<evidence type="ECO:0000313" key="2">
    <source>
        <dbReference type="EMBL" id="MQP10702.1"/>
    </source>
</evidence>
<dbReference type="RefSeq" id="WP_158462557.1">
    <property type="nucleotide sequence ID" value="NZ_VZAD01000018.1"/>
</dbReference>
<dbReference type="CDD" id="cd12871">
    <property type="entry name" value="Bacuni_01323_like"/>
    <property type="match status" value="1"/>
</dbReference>
<dbReference type="AlphaFoldDB" id="A0A6A7W8G5"/>
<reference evidence="2 3" key="1">
    <citation type="submission" date="2019-09" db="EMBL/GenBank/DDBJ databases">
        <title>Distinct polysaccharide growth profiles of human intestinal Prevotella copri isolates.</title>
        <authorList>
            <person name="Fehlner-Peach H."/>
            <person name="Magnabosco C."/>
            <person name="Raghavan V."/>
            <person name="Scher J.U."/>
            <person name="Tett A."/>
            <person name="Cox L.M."/>
            <person name="Gottsegen C."/>
            <person name="Watters A."/>
            <person name="Wiltshire- Gordon J.D."/>
            <person name="Segata N."/>
            <person name="Bonneau R."/>
            <person name="Littman D.R."/>
        </authorList>
    </citation>
    <scope>NUCLEOTIDE SEQUENCE [LARGE SCALE GENOMIC DNA]</scope>
    <source>
        <strain evidence="3">iAQ1173</strain>
    </source>
</reference>
<organism evidence="2 3">
    <name type="scientific">Segatella copri</name>
    <dbReference type="NCBI Taxonomy" id="165179"/>
    <lineage>
        <taxon>Bacteria</taxon>
        <taxon>Pseudomonadati</taxon>
        <taxon>Bacteroidota</taxon>
        <taxon>Bacteroidia</taxon>
        <taxon>Bacteroidales</taxon>
        <taxon>Prevotellaceae</taxon>
        <taxon>Segatella</taxon>
    </lineage>
</organism>
<dbReference type="OrthoDB" id="1050498at2"/>
<feature type="signal peptide" evidence="1">
    <location>
        <begin position="1"/>
        <end position="21"/>
    </location>
</feature>
<proteinExistence type="predicted"/>
<evidence type="ECO:0000256" key="1">
    <source>
        <dbReference type="SAM" id="SignalP"/>
    </source>
</evidence>
<evidence type="ECO:0000313" key="3">
    <source>
        <dbReference type="Proteomes" id="UP000384372"/>
    </source>
</evidence>
<feature type="chain" id="PRO_5025693405" evidence="1">
    <location>
        <begin position="22"/>
        <end position="241"/>
    </location>
</feature>
<gene>
    <name evidence="2" type="ORF">F7D20_01715</name>
</gene>
<keyword evidence="3" id="KW-1185">Reference proteome</keyword>
<sequence length="241" mass="27505">MKQFRLLGMGLLALAMSIGFVACSSDDDSNGSSGNKSKKLAQITFSGDGKENVYLFSYDSNGKLKLYNDGYDTYTFNWSNDIVTITDTEGKTETCYLLNNLIRNSTVYKTKFTYNDNNKLKEVRAQMANYLNYYTISLKWDGDKITECGYSYSYSGKTCKGFNPVIFVSDIFYGNEWLIACPELLGVKSNQLPDGLNDEEAKITYTFDSDGYVTEFTIQFYKNGVPSTNEWETWKYKLTWK</sequence>
<name>A0A6A7W8G5_9BACT</name>
<keyword evidence="1" id="KW-0732">Signal</keyword>
<accession>A0A6A7W8G5</accession>
<comment type="caution">
    <text evidence="2">The sequence shown here is derived from an EMBL/GenBank/DDBJ whole genome shotgun (WGS) entry which is preliminary data.</text>
</comment>
<dbReference type="EMBL" id="VZAD01000018">
    <property type="protein sequence ID" value="MQP10702.1"/>
    <property type="molecule type" value="Genomic_DNA"/>
</dbReference>
<protein>
    <submittedName>
        <fullName evidence="2">DUF4595 domain-containing protein</fullName>
    </submittedName>
</protein>
<dbReference type="Proteomes" id="UP000384372">
    <property type="component" value="Unassembled WGS sequence"/>
</dbReference>